<dbReference type="GO" id="GO:0015499">
    <property type="term" value="F:formate transmembrane transporter activity"/>
    <property type="evidence" value="ECO:0007669"/>
    <property type="project" value="TreeGrafter"/>
</dbReference>
<gene>
    <name evidence="7" type="ordered locus">Mmcs_0716</name>
</gene>
<dbReference type="PANTHER" id="PTHR30520">
    <property type="entry name" value="FORMATE TRANSPORTER-RELATED"/>
    <property type="match status" value="1"/>
</dbReference>
<evidence type="ECO:0000256" key="4">
    <source>
        <dbReference type="ARBA" id="ARBA00023136"/>
    </source>
</evidence>
<dbReference type="EMBL" id="CP000384">
    <property type="protein sequence ID" value="ABG06836.1"/>
    <property type="molecule type" value="Genomic_DNA"/>
</dbReference>
<name>A0A5Q5BFA0_MYCSS</name>
<dbReference type="InterPro" id="IPR023271">
    <property type="entry name" value="Aquaporin-like"/>
</dbReference>
<feature type="transmembrane region" description="Helical" evidence="6">
    <location>
        <begin position="238"/>
        <end position="259"/>
    </location>
</feature>
<feature type="transmembrane region" description="Helical" evidence="6">
    <location>
        <begin position="57"/>
        <end position="85"/>
    </location>
</feature>
<feature type="transmembrane region" description="Helical" evidence="6">
    <location>
        <begin position="106"/>
        <end position="131"/>
    </location>
</feature>
<sequence length="284" mass="30552">MSYVNPAQFVTKMIDAGETKAFMSTRDTVIRAYMAGAILALAAAFAVTITVQTGNALAGAVLFPVGFCLLYLLGFDLLTGVFTLVPLALLDKRRGVTVGSVMRNWGLVFLGNFAGALTVAFMMAIVFTYGFSVDPNEVGQKLGEIGHSRTVGYAEHGAAGMLTLFIRGVLCNWMVSTGVVAAMMSTSVSGKVIGMWMPIMLFFYMGFEHSVVNMFLFPSGLMLGGDFSIMDYLVWNEIPTVVGNLVGGLAFVGLTLYATHARTGTEWNRPVDPEQFTLPVEARA</sequence>
<feature type="transmembrane region" description="Helical" evidence="6">
    <location>
        <begin position="164"/>
        <end position="184"/>
    </location>
</feature>
<evidence type="ECO:0000313" key="7">
    <source>
        <dbReference type="EMBL" id="ABG06836.1"/>
    </source>
</evidence>
<evidence type="ECO:0000256" key="1">
    <source>
        <dbReference type="ARBA" id="ARBA00004141"/>
    </source>
</evidence>
<accession>A0A5Q5BFA0</accession>
<comment type="similarity">
    <text evidence="5">Belongs to the FNT transporter (TC 1.A.16) family.</text>
</comment>
<dbReference type="PANTHER" id="PTHR30520:SF6">
    <property type="entry name" value="FORMATE_NITRATE FAMILY TRANSPORTER (EUROFUNG)"/>
    <property type="match status" value="1"/>
</dbReference>
<evidence type="ECO:0000256" key="6">
    <source>
        <dbReference type="SAM" id="Phobius"/>
    </source>
</evidence>
<dbReference type="Pfam" id="PF01226">
    <property type="entry name" value="Form_Nir_trans"/>
    <property type="match status" value="1"/>
</dbReference>
<dbReference type="AlphaFoldDB" id="A0A5Q5BFA0"/>
<keyword evidence="2 6" id="KW-0812">Transmembrane</keyword>
<keyword evidence="3 6" id="KW-1133">Transmembrane helix</keyword>
<dbReference type="Gene3D" id="1.20.1080.10">
    <property type="entry name" value="Glycerol uptake facilitator protein"/>
    <property type="match status" value="1"/>
</dbReference>
<organism evidence="7">
    <name type="scientific">Mycobacterium sp. (strain MCS)</name>
    <dbReference type="NCBI Taxonomy" id="164756"/>
    <lineage>
        <taxon>Bacteria</taxon>
        <taxon>Bacillati</taxon>
        <taxon>Actinomycetota</taxon>
        <taxon>Actinomycetes</taxon>
        <taxon>Mycobacteriales</taxon>
        <taxon>Mycobacteriaceae</taxon>
        <taxon>Mycobacterium</taxon>
    </lineage>
</organism>
<feature type="transmembrane region" description="Helical" evidence="6">
    <location>
        <begin position="32"/>
        <end position="51"/>
    </location>
</feature>
<dbReference type="KEGG" id="mmc:Mmcs_0716"/>
<comment type="subcellular location">
    <subcellularLocation>
        <location evidence="1">Membrane</location>
        <topology evidence="1">Multi-pass membrane protein</topology>
    </subcellularLocation>
</comment>
<dbReference type="GO" id="GO:0005886">
    <property type="term" value="C:plasma membrane"/>
    <property type="evidence" value="ECO:0007669"/>
    <property type="project" value="TreeGrafter"/>
</dbReference>
<dbReference type="InterPro" id="IPR000292">
    <property type="entry name" value="For/NO2_transpt"/>
</dbReference>
<evidence type="ECO:0000256" key="3">
    <source>
        <dbReference type="ARBA" id="ARBA00022989"/>
    </source>
</evidence>
<protein>
    <submittedName>
        <fullName evidence="7">Formate/nitrite transporter</fullName>
    </submittedName>
</protein>
<evidence type="ECO:0000256" key="2">
    <source>
        <dbReference type="ARBA" id="ARBA00022692"/>
    </source>
</evidence>
<keyword evidence="4 6" id="KW-0472">Membrane</keyword>
<reference evidence="7" key="1">
    <citation type="submission" date="2006-06" db="EMBL/GenBank/DDBJ databases">
        <title>Complete sequence of chromosome of Mycobacterium sp. MCS.</title>
        <authorList>
            <consortium name="US DOE Joint Genome Institute"/>
            <person name="Copeland A."/>
            <person name="Lucas S."/>
            <person name="Lapidus A."/>
            <person name="Barry K."/>
            <person name="Detter J.C."/>
            <person name="Glavina del Rio T."/>
            <person name="Hammon N."/>
            <person name="Israni S."/>
            <person name="Dalin E."/>
            <person name="Tice H."/>
            <person name="Pitluck S."/>
            <person name="Martinez M."/>
            <person name="Schmutz J."/>
            <person name="Larimer F."/>
            <person name="Land M."/>
            <person name="Hauser L."/>
            <person name="Kyrpides N."/>
            <person name="Kim E."/>
            <person name="Miller C.D."/>
            <person name="Hughes J.E."/>
            <person name="Anderson A.J."/>
            <person name="Sims R.C."/>
            <person name="Richardson P."/>
        </authorList>
    </citation>
    <scope>NUCLEOTIDE SEQUENCE [LARGE SCALE GENOMIC DNA]</scope>
    <source>
        <strain evidence="7">MCS</strain>
    </source>
</reference>
<proteinExistence type="inferred from homology"/>
<feature type="transmembrane region" description="Helical" evidence="6">
    <location>
        <begin position="196"/>
        <end position="218"/>
    </location>
</feature>
<evidence type="ECO:0000256" key="5">
    <source>
        <dbReference type="ARBA" id="ARBA00049660"/>
    </source>
</evidence>